<organism evidence="1 2">
    <name type="scientific">Litorilinea aerophila</name>
    <dbReference type="NCBI Taxonomy" id="1204385"/>
    <lineage>
        <taxon>Bacteria</taxon>
        <taxon>Bacillati</taxon>
        <taxon>Chloroflexota</taxon>
        <taxon>Caldilineae</taxon>
        <taxon>Caldilineales</taxon>
        <taxon>Caldilineaceae</taxon>
        <taxon>Litorilinea</taxon>
    </lineage>
</organism>
<protein>
    <submittedName>
        <fullName evidence="1">MmcQ/YjbR family DNA-binding protein</fullName>
    </submittedName>
</protein>
<dbReference type="InParanoid" id="A0A540VCJ5"/>
<evidence type="ECO:0000313" key="2">
    <source>
        <dbReference type="Proteomes" id="UP000317371"/>
    </source>
</evidence>
<comment type="caution">
    <text evidence="1">The sequence shown here is derived from an EMBL/GenBank/DDBJ whole genome shotgun (WGS) entry which is preliminary data.</text>
</comment>
<reference evidence="1 2" key="1">
    <citation type="submission" date="2019-06" db="EMBL/GenBank/DDBJ databases">
        <title>Genome sequence of Litorilinea aerophila BAA-2444.</title>
        <authorList>
            <person name="Maclea K.S."/>
            <person name="Maurais E.G."/>
            <person name="Iannazzi L.C."/>
        </authorList>
    </citation>
    <scope>NUCLEOTIDE SEQUENCE [LARGE SCALE GENOMIC DNA]</scope>
    <source>
        <strain evidence="1 2">ATCC BAA-2444</strain>
    </source>
</reference>
<keyword evidence="2" id="KW-1185">Reference proteome</keyword>
<dbReference type="InterPro" id="IPR058532">
    <property type="entry name" value="YjbR/MT2646/Rv2570-like"/>
</dbReference>
<dbReference type="SUPFAM" id="SSF142906">
    <property type="entry name" value="YjbR-like"/>
    <property type="match status" value="1"/>
</dbReference>
<dbReference type="InterPro" id="IPR007351">
    <property type="entry name" value="YjbR"/>
</dbReference>
<dbReference type="EMBL" id="VIGC01000023">
    <property type="protein sequence ID" value="TQE94490.1"/>
    <property type="molecule type" value="Genomic_DNA"/>
</dbReference>
<dbReference type="Proteomes" id="UP000317371">
    <property type="component" value="Unassembled WGS sequence"/>
</dbReference>
<dbReference type="PANTHER" id="PTHR35145:SF1">
    <property type="entry name" value="CYTOPLASMIC PROTEIN"/>
    <property type="match status" value="1"/>
</dbReference>
<dbReference type="Gene3D" id="3.90.1150.30">
    <property type="match status" value="1"/>
</dbReference>
<dbReference type="RefSeq" id="WP_141611237.1">
    <property type="nucleotide sequence ID" value="NZ_VIGC02000023.1"/>
</dbReference>
<dbReference type="AlphaFoldDB" id="A0A540VCJ5"/>
<dbReference type="PANTHER" id="PTHR35145">
    <property type="entry name" value="CYTOPLASMIC PROTEIN-RELATED"/>
    <property type="match status" value="1"/>
</dbReference>
<dbReference type="GO" id="GO:0003677">
    <property type="term" value="F:DNA binding"/>
    <property type="evidence" value="ECO:0007669"/>
    <property type="project" value="UniProtKB-KW"/>
</dbReference>
<gene>
    <name evidence="1" type="ORF">FKZ61_16415</name>
</gene>
<dbReference type="OrthoDB" id="9789813at2"/>
<name>A0A540VCJ5_9CHLR</name>
<proteinExistence type="predicted"/>
<dbReference type="Pfam" id="PF04237">
    <property type="entry name" value="YjbR"/>
    <property type="match status" value="1"/>
</dbReference>
<accession>A0A540VCJ5</accession>
<keyword evidence="1" id="KW-0238">DNA-binding</keyword>
<dbReference type="InterPro" id="IPR038056">
    <property type="entry name" value="YjbR-like_sf"/>
</dbReference>
<evidence type="ECO:0000313" key="1">
    <source>
        <dbReference type="EMBL" id="TQE94490.1"/>
    </source>
</evidence>
<sequence length="115" mass="13274">MEFEQLRAYLMAKAGATEEQPFGPDVLVYKVMGKIFALLFWREEPLRLNLKCDPLEALALRQQYAAVLPGYHMNKRHWNTLVLDGTLPEAEVWGQIDQSYALVVQGLTRAQRRQL</sequence>